<accession>A0ABU7WPT4</accession>
<dbReference type="PROSITE" id="PS50893">
    <property type="entry name" value="ABC_TRANSPORTER_2"/>
    <property type="match status" value="1"/>
</dbReference>
<dbReference type="PANTHER" id="PTHR42711:SF5">
    <property type="entry name" value="ABC TRANSPORTER ATP-BINDING PROTEIN NATA"/>
    <property type="match status" value="1"/>
</dbReference>
<dbReference type="InterPro" id="IPR027417">
    <property type="entry name" value="P-loop_NTPase"/>
</dbReference>
<dbReference type="Pfam" id="PF00005">
    <property type="entry name" value="ABC_tran"/>
    <property type="match status" value="1"/>
</dbReference>
<dbReference type="GO" id="GO:0005524">
    <property type="term" value="F:ATP binding"/>
    <property type="evidence" value="ECO:0007669"/>
    <property type="project" value="UniProtKB-KW"/>
</dbReference>
<keyword evidence="3" id="KW-0813">Transport</keyword>
<evidence type="ECO:0000256" key="5">
    <source>
        <dbReference type="ARBA" id="ARBA00022840"/>
    </source>
</evidence>
<comment type="subcellular location">
    <subcellularLocation>
        <location evidence="1">Cell membrane</location>
        <topology evidence="1">Peripheral membrane protein</topology>
    </subcellularLocation>
</comment>
<dbReference type="RefSeq" id="WP_331786157.1">
    <property type="nucleotide sequence ID" value="NZ_JAVFKM010000004.1"/>
</dbReference>
<dbReference type="EMBL" id="JAVFKM010000004">
    <property type="protein sequence ID" value="MEF3113532.1"/>
    <property type="molecule type" value="Genomic_DNA"/>
</dbReference>
<evidence type="ECO:0000256" key="6">
    <source>
        <dbReference type="ARBA" id="ARBA00023251"/>
    </source>
</evidence>
<evidence type="ECO:0000256" key="7">
    <source>
        <dbReference type="SAM" id="MobiDB-lite"/>
    </source>
</evidence>
<dbReference type="InterPro" id="IPR050763">
    <property type="entry name" value="ABC_transporter_ATP-binding"/>
</dbReference>
<dbReference type="PROSITE" id="PS00211">
    <property type="entry name" value="ABC_TRANSPORTER_1"/>
    <property type="match status" value="1"/>
</dbReference>
<evidence type="ECO:0000256" key="4">
    <source>
        <dbReference type="ARBA" id="ARBA00022741"/>
    </source>
</evidence>
<comment type="similarity">
    <text evidence="2">Belongs to the ABC transporter superfamily.</text>
</comment>
<evidence type="ECO:0000256" key="2">
    <source>
        <dbReference type="ARBA" id="ARBA00005417"/>
    </source>
</evidence>
<feature type="domain" description="ABC transporter" evidence="8">
    <location>
        <begin position="30"/>
        <end position="260"/>
    </location>
</feature>
<dbReference type="InterPro" id="IPR003593">
    <property type="entry name" value="AAA+_ATPase"/>
</dbReference>
<keyword evidence="10" id="KW-1185">Reference proteome</keyword>
<dbReference type="Gene3D" id="3.40.50.300">
    <property type="entry name" value="P-loop containing nucleotide triphosphate hydrolases"/>
    <property type="match status" value="1"/>
</dbReference>
<dbReference type="InterPro" id="IPR017871">
    <property type="entry name" value="ABC_transporter-like_CS"/>
</dbReference>
<sequence length="329" mass="35903">MGKAGRPVEPSESFGHSLDPAVGAPGISALKLVDVRKRYGHLQVIDGLHLDVPQGSIFSLLGPNGAGKSTTMRMLVGQTRSDSGSISVLGHPVPARAREARSLMGVVPQADNSDEEITVRECLQGFAALQRVPRRERNAAVDRALELARLTSRADSRTDRLSGGMKRRLLIARALVHRPRLVLLDEPTVGLDPQMRQEIWQILAELRAEGSTMVMTTHYIEEAERLADRVAVMAAGRVVAEGTPRELVDRYAGSDVREFHGLPPEEDALVRRLADEAGLPVRNVGHTLAVLRGERLLKDRAALPFASTWRRPNLEDVFVTLTGEEVPAG</sequence>
<name>A0ABU7WPT4_9ACTN</name>
<reference evidence="9 10" key="1">
    <citation type="submission" date="2023-08" db="EMBL/GenBank/DDBJ databases">
        <authorList>
            <person name="Sharma P."/>
            <person name="Verma V."/>
            <person name="Mohan M.K."/>
            <person name="Dubey A.K."/>
        </authorList>
    </citation>
    <scope>NUCLEOTIDE SEQUENCE [LARGE SCALE GENOMIC DNA]</scope>
    <source>
        <strain evidence="9 10">ADP4</strain>
    </source>
</reference>
<protein>
    <submittedName>
        <fullName evidence="9">ABC transporter ATP-binding protein</fullName>
    </submittedName>
</protein>
<dbReference type="InterPro" id="IPR003439">
    <property type="entry name" value="ABC_transporter-like_ATP-bd"/>
</dbReference>
<keyword evidence="5 9" id="KW-0067">ATP-binding</keyword>
<evidence type="ECO:0000256" key="1">
    <source>
        <dbReference type="ARBA" id="ARBA00004202"/>
    </source>
</evidence>
<evidence type="ECO:0000259" key="8">
    <source>
        <dbReference type="PROSITE" id="PS50893"/>
    </source>
</evidence>
<evidence type="ECO:0000313" key="9">
    <source>
        <dbReference type="EMBL" id="MEF3113532.1"/>
    </source>
</evidence>
<evidence type="ECO:0000256" key="3">
    <source>
        <dbReference type="ARBA" id="ARBA00022448"/>
    </source>
</evidence>
<dbReference type="SMART" id="SM00382">
    <property type="entry name" value="AAA"/>
    <property type="match status" value="1"/>
</dbReference>
<keyword evidence="4" id="KW-0547">Nucleotide-binding</keyword>
<feature type="region of interest" description="Disordered" evidence="7">
    <location>
        <begin position="1"/>
        <end position="20"/>
    </location>
</feature>
<keyword evidence="6" id="KW-0046">Antibiotic resistance</keyword>
<evidence type="ECO:0000313" key="10">
    <source>
        <dbReference type="Proteomes" id="UP001348265"/>
    </source>
</evidence>
<gene>
    <name evidence="9" type="ORF">RB636_10020</name>
</gene>
<organism evidence="9 10">
    <name type="scientific">Streptomyces chrestomyceticus</name>
    <dbReference type="NCBI Taxonomy" id="68185"/>
    <lineage>
        <taxon>Bacteria</taxon>
        <taxon>Bacillati</taxon>
        <taxon>Actinomycetota</taxon>
        <taxon>Actinomycetes</taxon>
        <taxon>Kitasatosporales</taxon>
        <taxon>Streptomycetaceae</taxon>
        <taxon>Streptomyces</taxon>
    </lineage>
</organism>
<dbReference type="PANTHER" id="PTHR42711">
    <property type="entry name" value="ABC TRANSPORTER ATP-BINDING PROTEIN"/>
    <property type="match status" value="1"/>
</dbReference>
<comment type="caution">
    <text evidence="9">The sequence shown here is derived from an EMBL/GenBank/DDBJ whole genome shotgun (WGS) entry which is preliminary data.</text>
</comment>
<dbReference type="SUPFAM" id="SSF52540">
    <property type="entry name" value="P-loop containing nucleoside triphosphate hydrolases"/>
    <property type="match status" value="1"/>
</dbReference>
<proteinExistence type="inferred from homology"/>
<dbReference type="CDD" id="cd03263">
    <property type="entry name" value="ABC_subfamily_A"/>
    <property type="match status" value="1"/>
</dbReference>
<dbReference type="Proteomes" id="UP001348265">
    <property type="component" value="Unassembled WGS sequence"/>
</dbReference>